<keyword evidence="1" id="KW-1133">Transmembrane helix</keyword>
<evidence type="ECO:0000313" key="3">
    <source>
        <dbReference type="Proteomes" id="UP000634136"/>
    </source>
</evidence>
<keyword evidence="2" id="KW-0418">Kinase</keyword>
<comment type="caution">
    <text evidence="2">The sequence shown here is derived from an EMBL/GenBank/DDBJ whole genome shotgun (WGS) entry which is preliminary data.</text>
</comment>
<keyword evidence="2" id="KW-0808">Transferase</keyword>
<feature type="transmembrane region" description="Helical" evidence="1">
    <location>
        <begin position="34"/>
        <end position="58"/>
    </location>
</feature>
<keyword evidence="1" id="KW-0472">Membrane</keyword>
<keyword evidence="2" id="KW-0675">Receptor</keyword>
<dbReference type="GO" id="GO:0016301">
    <property type="term" value="F:kinase activity"/>
    <property type="evidence" value="ECO:0007669"/>
    <property type="project" value="UniProtKB-KW"/>
</dbReference>
<dbReference type="OrthoDB" id="4062651at2759"/>
<proteinExistence type="predicted"/>
<organism evidence="2 3">
    <name type="scientific">Senna tora</name>
    <dbReference type="NCBI Taxonomy" id="362788"/>
    <lineage>
        <taxon>Eukaryota</taxon>
        <taxon>Viridiplantae</taxon>
        <taxon>Streptophyta</taxon>
        <taxon>Embryophyta</taxon>
        <taxon>Tracheophyta</taxon>
        <taxon>Spermatophyta</taxon>
        <taxon>Magnoliopsida</taxon>
        <taxon>eudicotyledons</taxon>
        <taxon>Gunneridae</taxon>
        <taxon>Pentapetalae</taxon>
        <taxon>rosids</taxon>
        <taxon>fabids</taxon>
        <taxon>Fabales</taxon>
        <taxon>Fabaceae</taxon>
        <taxon>Caesalpinioideae</taxon>
        <taxon>Cassia clade</taxon>
        <taxon>Senna</taxon>
    </lineage>
</organism>
<sequence>MQPCTPFFPAPTPSSPVVPSIQADKKSKKLSTGAIIAIPVGCSVASLLLFLLLLLLCFRKCRQSQQTKPTAMARAAPVVEAGMSTSKEDITVMEKGSVGTSYKAVLEEGTTVVMKMLKDVSVAKREFGNQKGRF</sequence>
<evidence type="ECO:0000313" key="2">
    <source>
        <dbReference type="EMBL" id="KAF7802732.1"/>
    </source>
</evidence>
<dbReference type="Proteomes" id="UP000634136">
    <property type="component" value="Unassembled WGS sequence"/>
</dbReference>
<keyword evidence="3" id="KW-1185">Reference proteome</keyword>
<dbReference type="EMBL" id="JAAIUW010000013">
    <property type="protein sequence ID" value="KAF7802732.1"/>
    <property type="molecule type" value="Genomic_DNA"/>
</dbReference>
<accession>A0A834VZ31</accession>
<protein>
    <submittedName>
        <fullName evidence="2">Putative inactive receptor kinase</fullName>
    </submittedName>
</protein>
<gene>
    <name evidence="2" type="ORF">G2W53_041843</name>
</gene>
<reference evidence="2" key="1">
    <citation type="submission" date="2020-09" db="EMBL/GenBank/DDBJ databases">
        <title>Genome-Enabled Discovery of Anthraquinone Biosynthesis in Senna tora.</title>
        <authorList>
            <person name="Kang S.-H."/>
            <person name="Pandey R.P."/>
            <person name="Lee C.-M."/>
            <person name="Sim J.-S."/>
            <person name="Jeong J.-T."/>
            <person name="Choi B.-S."/>
            <person name="Jung M."/>
            <person name="Ginzburg D."/>
            <person name="Zhao K."/>
            <person name="Won S.Y."/>
            <person name="Oh T.-J."/>
            <person name="Yu Y."/>
            <person name="Kim N.-H."/>
            <person name="Lee O.R."/>
            <person name="Lee T.-H."/>
            <person name="Bashyal P."/>
            <person name="Kim T.-S."/>
            <person name="Lee W.-H."/>
            <person name="Kawkins C."/>
            <person name="Kim C.-K."/>
            <person name="Kim J.S."/>
            <person name="Ahn B.O."/>
            <person name="Rhee S.Y."/>
            <person name="Sohng J.K."/>
        </authorList>
    </citation>
    <scope>NUCLEOTIDE SEQUENCE</scope>
    <source>
        <tissue evidence="2">Leaf</tissue>
    </source>
</reference>
<dbReference type="AlphaFoldDB" id="A0A834VZ31"/>
<keyword evidence="1" id="KW-0812">Transmembrane</keyword>
<name>A0A834VZ31_9FABA</name>
<evidence type="ECO:0000256" key="1">
    <source>
        <dbReference type="SAM" id="Phobius"/>
    </source>
</evidence>